<evidence type="ECO:0000256" key="1">
    <source>
        <dbReference type="SAM" id="MobiDB-lite"/>
    </source>
</evidence>
<protein>
    <submittedName>
        <fullName evidence="2">Uncharacterized protein</fullName>
    </submittedName>
</protein>
<dbReference type="AlphaFoldDB" id="A0A175Y5Z4"/>
<gene>
    <name evidence="2" type="ORF">AVM11_16445</name>
</gene>
<evidence type="ECO:0000313" key="3">
    <source>
        <dbReference type="Proteomes" id="UP000078460"/>
    </source>
</evidence>
<name>A0A175Y5Z4_9SPHN</name>
<sequence length="221" mass="24874">MSHSTADRSDEHGKTMPTLPDIPTRLQLRYAQLEELVASLLEAHPDRKSPLSARFRLFRQRGFPPNVTTLAKTRFAYDLDPVLRATLAFWMMQAFIPQESVPAIIDRNWDQLREAFQKSFGLIARHGADAAAVDEERPVLLLEPRNLHAFTLPKDASAAATDIVVLRVVNARNAREALFGEPLDGGLAPMVLFEIHRLAAWLREYILASRWAGPEAFDVLP</sequence>
<organism evidence="2 3">
    <name type="scientific">Sphingomonas melonis TY</name>
    <dbReference type="NCBI Taxonomy" id="621456"/>
    <lineage>
        <taxon>Bacteria</taxon>
        <taxon>Pseudomonadati</taxon>
        <taxon>Pseudomonadota</taxon>
        <taxon>Alphaproteobacteria</taxon>
        <taxon>Sphingomonadales</taxon>
        <taxon>Sphingomonadaceae</taxon>
        <taxon>Sphingomonas</taxon>
    </lineage>
</organism>
<comment type="caution">
    <text evidence="2">The sequence shown here is derived from an EMBL/GenBank/DDBJ whole genome shotgun (WGS) entry which is preliminary data.</text>
</comment>
<proteinExistence type="predicted"/>
<evidence type="ECO:0000313" key="2">
    <source>
        <dbReference type="EMBL" id="KZB95786.1"/>
    </source>
</evidence>
<feature type="region of interest" description="Disordered" evidence="1">
    <location>
        <begin position="1"/>
        <end position="20"/>
    </location>
</feature>
<keyword evidence="3" id="KW-1185">Reference proteome</keyword>
<dbReference type="Proteomes" id="UP000078460">
    <property type="component" value="Unassembled WGS sequence"/>
</dbReference>
<dbReference type="KEGG" id="smy:BJP26_18570"/>
<reference evidence="2" key="1">
    <citation type="submission" date="2016-03" db="EMBL/GenBank/DDBJ databases">
        <title>Sphingomonas melonis TY, whole genome shotgun sequencing.</title>
        <authorList>
            <person name="Wang H."/>
            <person name="Zhu P."/>
        </authorList>
    </citation>
    <scope>NUCLEOTIDE SEQUENCE [LARGE SCALE GENOMIC DNA]</scope>
    <source>
        <strain evidence="2">TY</strain>
    </source>
</reference>
<feature type="compositionally biased region" description="Basic and acidic residues" evidence="1">
    <location>
        <begin position="1"/>
        <end position="14"/>
    </location>
</feature>
<accession>A0A175Y5Z4</accession>
<dbReference type="EMBL" id="LQCK02000011">
    <property type="protein sequence ID" value="KZB95786.1"/>
    <property type="molecule type" value="Genomic_DNA"/>
</dbReference>